<dbReference type="AlphaFoldDB" id="A0A9D4M431"/>
<organism evidence="1 2">
    <name type="scientific">Dreissena polymorpha</name>
    <name type="common">Zebra mussel</name>
    <name type="synonym">Mytilus polymorpha</name>
    <dbReference type="NCBI Taxonomy" id="45954"/>
    <lineage>
        <taxon>Eukaryota</taxon>
        <taxon>Metazoa</taxon>
        <taxon>Spiralia</taxon>
        <taxon>Lophotrochozoa</taxon>
        <taxon>Mollusca</taxon>
        <taxon>Bivalvia</taxon>
        <taxon>Autobranchia</taxon>
        <taxon>Heteroconchia</taxon>
        <taxon>Euheterodonta</taxon>
        <taxon>Imparidentia</taxon>
        <taxon>Neoheterodontei</taxon>
        <taxon>Myida</taxon>
        <taxon>Dreissenoidea</taxon>
        <taxon>Dreissenidae</taxon>
        <taxon>Dreissena</taxon>
    </lineage>
</organism>
<evidence type="ECO:0000313" key="1">
    <source>
        <dbReference type="EMBL" id="KAH3869344.1"/>
    </source>
</evidence>
<protein>
    <submittedName>
        <fullName evidence="1">Uncharacterized protein</fullName>
    </submittedName>
</protein>
<evidence type="ECO:0000313" key="2">
    <source>
        <dbReference type="Proteomes" id="UP000828390"/>
    </source>
</evidence>
<proteinExistence type="predicted"/>
<sequence>MQKPVRKQCGPHIKSVIRAEDLKEVDEHQTGVRKPDTAVGSSMTMMTIIGELGRNPTWDLGYRVTEVTARNMHIRLQ</sequence>
<comment type="caution">
    <text evidence="1">The sequence shown here is derived from an EMBL/GenBank/DDBJ whole genome shotgun (WGS) entry which is preliminary data.</text>
</comment>
<keyword evidence="2" id="KW-1185">Reference proteome</keyword>
<dbReference type="Proteomes" id="UP000828390">
    <property type="component" value="Unassembled WGS sequence"/>
</dbReference>
<reference evidence="1" key="1">
    <citation type="journal article" date="2019" name="bioRxiv">
        <title>The Genome of the Zebra Mussel, Dreissena polymorpha: A Resource for Invasive Species Research.</title>
        <authorList>
            <person name="McCartney M.A."/>
            <person name="Auch B."/>
            <person name="Kono T."/>
            <person name="Mallez S."/>
            <person name="Zhang Y."/>
            <person name="Obille A."/>
            <person name="Becker A."/>
            <person name="Abrahante J.E."/>
            <person name="Garbe J."/>
            <person name="Badalamenti J.P."/>
            <person name="Herman A."/>
            <person name="Mangelson H."/>
            <person name="Liachko I."/>
            <person name="Sullivan S."/>
            <person name="Sone E.D."/>
            <person name="Koren S."/>
            <person name="Silverstein K.A.T."/>
            <person name="Beckman K.B."/>
            <person name="Gohl D.M."/>
        </authorList>
    </citation>
    <scope>NUCLEOTIDE SEQUENCE</scope>
    <source>
        <strain evidence="1">Duluth1</strain>
        <tissue evidence="1">Whole animal</tissue>
    </source>
</reference>
<reference evidence="1" key="2">
    <citation type="submission" date="2020-11" db="EMBL/GenBank/DDBJ databases">
        <authorList>
            <person name="McCartney M.A."/>
            <person name="Auch B."/>
            <person name="Kono T."/>
            <person name="Mallez S."/>
            <person name="Becker A."/>
            <person name="Gohl D.M."/>
            <person name="Silverstein K.A.T."/>
            <person name="Koren S."/>
            <person name="Bechman K.B."/>
            <person name="Herman A."/>
            <person name="Abrahante J.E."/>
            <person name="Garbe J."/>
        </authorList>
    </citation>
    <scope>NUCLEOTIDE SEQUENCE</scope>
    <source>
        <strain evidence="1">Duluth1</strain>
        <tissue evidence="1">Whole animal</tissue>
    </source>
</reference>
<accession>A0A9D4M431</accession>
<gene>
    <name evidence="1" type="ORF">DPMN_032507</name>
</gene>
<dbReference type="EMBL" id="JAIWYP010000002">
    <property type="protein sequence ID" value="KAH3869344.1"/>
    <property type="molecule type" value="Genomic_DNA"/>
</dbReference>
<name>A0A9D4M431_DREPO</name>